<evidence type="ECO:0000313" key="3">
    <source>
        <dbReference type="EMBL" id="SBT39440.1"/>
    </source>
</evidence>
<evidence type="ECO:0000313" key="4">
    <source>
        <dbReference type="Proteomes" id="UP000078550"/>
    </source>
</evidence>
<dbReference type="PROSITE" id="PS50035">
    <property type="entry name" value="PLD"/>
    <property type="match status" value="1"/>
</dbReference>
<dbReference type="InterPro" id="IPR025202">
    <property type="entry name" value="PLD-like_dom"/>
</dbReference>
<feature type="compositionally biased region" description="Polar residues" evidence="1">
    <location>
        <begin position="599"/>
        <end position="615"/>
    </location>
</feature>
<dbReference type="Gene3D" id="3.30.870.10">
    <property type="entry name" value="Endonuclease Chain A"/>
    <property type="match status" value="2"/>
</dbReference>
<accession>A0A1A8Z6J3</accession>
<feature type="region of interest" description="Disordered" evidence="1">
    <location>
        <begin position="595"/>
        <end position="615"/>
    </location>
</feature>
<feature type="domain" description="PLD phosphodiesterase" evidence="2">
    <location>
        <begin position="488"/>
        <end position="510"/>
    </location>
</feature>
<dbReference type="Pfam" id="PF13091">
    <property type="entry name" value="PLDc_2"/>
    <property type="match status" value="1"/>
</dbReference>
<sequence length="676" mass="76553">MVKKNCELFRKLKQVNPDSFPDSLPDSLPASFHASFPASLPASFHASFPASLPASFHASFPASLPASFHASFPASLHASLFASFPSSFPRAFEHPLGVRIRDDDGREKIDFNRLVEINVEKLNVGNKEQEVMKEKWKHILKRNAYRYGKVSEGNKIKIYNQGHLAFRDILTSINNSKKRVWFESYIFDDSTLADAVVNSLCNASKRGCDVILLIDYIGSLKMKIDDAAFCGSMNVSESVLPSGGGQHNTLFDSFPLGSLPSEPDLNSVLNTPAEAGSKCLAYYDLHVQVKGPAVKDLADVFLDSLRMTGSSIKRDPIEKQKKYDDDDGESCFIQVLESNVLRKVKSIQSTFDYVIKNGATNSIYITTSYFLPPGFLRRALFSALSNGVDISFLFSGNSDILGDVPATYYIVKKFLRRFHREESIDNSVKSDDSVDSSNCRSVERAYFTNLRKHAERKLGESLLRRKSGGVTRKRGNSQFYFFQDKHCHAKNIVVDNLWCSVGSFNWDRFSSRRNLEVMISIFSKDICDKFIYEHKTKITTNSKEITLSEIVNRNIVQMFMSYCAYHLGKLSGRNLFDGLSTGKGEVEWGKRKITHTHTQHTLPHSRTPPNGEQSNVQTLQPWWVPQIFFKIRNVSNQIHSSLGDISRWAQRKNSKIRRGLKRFRIDSDMLHMTTNE</sequence>
<gene>
    <name evidence="3" type="ORF">POVWA2_037920</name>
</gene>
<dbReference type="InterPro" id="IPR001736">
    <property type="entry name" value="PLipase_D/transphosphatidylase"/>
</dbReference>
<dbReference type="GO" id="GO:0032049">
    <property type="term" value="P:cardiolipin biosynthetic process"/>
    <property type="evidence" value="ECO:0007669"/>
    <property type="project" value="UniProtKB-ARBA"/>
</dbReference>
<dbReference type="EMBL" id="FLRE01000144">
    <property type="protein sequence ID" value="SBT39440.1"/>
    <property type="molecule type" value="Genomic_DNA"/>
</dbReference>
<reference evidence="4" key="1">
    <citation type="submission" date="2016-05" db="EMBL/GenBank/DDBJ databases">
        <authorList>
            <person name="Naeem Raeece"/>
        </authorList>
    </citation>
    <scope>NUCLEOTIDE SEQUENCE [LARGE SCALE GENOMIC DNA]</scope>
</reference>
<protein>
    <submittedName>
        <fullName evidence="3">Mitochondrial cardiolipin synthase, putative (CLS)</fullName>
    </submittedName>
</protein>
<organism evidence="3 4">
    <name type="scientific">Plasmodium ovale wallikeri</name>
    <dbReference type="NCBI Taxonomy" id="864142"/>
    <lineage>
        <taxon>Eukaryota</taxon>
        <taxon>Sar</taxon>
        <taxon>Alveolata</taxon>
        <taxon>Apicomplexa</taxon>
        <taxon>Aconoidasida</taxon>
        <taxon>Haemosporida</taxon>
        <taxon>Plasmodiidae</taxon>
        <taxon>Plasmodium</taxon>
        <taxon>Plasmodium (Plasmodium)</taxon>
    </lineage>
</organism>
<evidence type="ECO:0000259" key="2">
    <source>
        <dbReference type="PROSITE" id="PS50035"/>
    </source>
</evidence>
<dbReference type="PANTHER" id="PTHR21248">
    <property type="entry name" value="CARDIOLIPIN SYNTHASE"/>
    <property type="match status" value="1"/>
</dbReference>
<proteinExistence type="predicted"/>
<name>A0A1A8Z6J3_PLAOA</name>
<dbReference type="AlphaFoldDB" id="A0A1A8Z6J3"/>
<dbReference type="PANTHER" id="PTHR21248:SF22">
    <property type="entry name" value="PHOSPHOLIPASE D"/>
    <property type="match status" value="1"/>
</dbReference>
<dbReference type="GO" id="GO:0030572">
    <property type="term" value="F:phosphatidyltransferase activity"/>
    <property type="evidence" value="ECO:0007669"/>
    <property type="project" value="UniProtKB-ARBA"/>
</dbReference>
<evidence type="ECO:0000256" key="1">
    <source>
        <dbReference type="SAM" id="MobiDB-lite"/>
    </source>
</evidence>
<dbReference type="Proteomes" id="UP000078550">
    <property type="component" value="Unassembled WGS sequence"/>
</dbReference>
<dbReference type="SUPFAM" id="SSF56024">
    <property type="entry name" value="Phospholipase D/nuclease"/>
    <property type="match status" value="2"/>
</dbReference>